<organism evidence="2 3">
    <name type="scientific">Neobacillus niacini</name>
    <dbReference type="NCBI Taxonomy" id="86668"/>
    <lineage>
        <taxon>Bacteria</taxon>
        <taxon>Bacillati</taxon>
        <taxon>Bacillota</taxon>
        <taxon>Bacilli</taxon>
        <taxon>Bacillales</taxon>
        <taxon>Bacillaceae</taxon>
        <taxon>Neobacillus</taxon>
    </lineage>
</organism>
<name>A0A852TIW1_9BACI</name>
<feature type="domain" description="YbaK/aminoacyl-tRNA synthetase-associated" evidence="1">
    <location>
        <begin position="27"/>
        <end position="140"/>
    </location>
</feature>
<gene>
    <name evidence="2" type="ORF">F4694_005551</name>
</gene>
<dbReference type="Gene3D" id="3.90.960.10">
    <property type="entry name" value="YbaK/aminoacyl-tRNA synthetase-associated domain"/>
    <property type="match status" value="1"/>
</dbReference>
<dbReference type="Pfam" id="PF04073">
    <property type="entry name" value="tRNA_edit"/>
    <property type="match status" value="1"/>
</dbReference>
<dbReference type="AlphaFoldDB" id="A0A852TIW1"/>
<dbReference type="GO" id="GO:0002161">
    <property type="term" value="F:aminoacyl-tRNA deacylase activity"/>
    <property type="evidence" value="ECO:0007669"/>
    <property type="project" value="InterPro"/>
</dbReference>
<dbReference type="Proteomes" id="UP000548423">
    <property type="component" value="Unassembled WGS sequence"/>
</dbReference>
<dbReference type="InterPro" id="IPR036754">
    <property type="entry name" value="YbaK/aa-tRNA-synt-asso_dom_sf"/>
</dbReference>
<dbReference type="CDD" id="cd04333">
    <property type="entry name" value="ProX_deacylase"/>
    <property type="match status" value="1"/>
</dbReference>
<evidence type="ECO:0000313" key="3">
    <source>
        <dbReference type="Proteomes" id="UP000548423"/>
    </source>
</evidence>
<dbReference type="EMBL" id="JACCBX010000015">
    <property type="protein sequence ID" value="NYE08702.1"/>
    <property type="molecule type" value="Genomic_DNA"/>
</dbReference>
<dbReference type="PANTHER" id="PTHR30411">
    <property type="entry name" value="CYTOPLASMIC PROTEIN"/>
    <property type="match status" value="1"/>
</dbReference>
<accession>A0A852TIW1</accession>
<dbReference type="SUPFAM" id="SSF55826">
    <property type="entry name" value="YbaK/ProRS associated domain"/>
    <property type="match status" value="1"/>
</dbReference>
<dbReference type="InterPro" id="IPR007214">
    <property type="entry name" value="YbaK/aa-tRNA-synth-assoc-dom"/>
</dbReference>
<comment type="caution">
    <text evidence="2">The sequence shown here is derived from an EMBL/GenBank/DDBJ whole genome shotgun (WGS) entry which is preliminary data.</text>
</comment>
<evidence type="ECO:0000313" key="2">
    <source>
        <dbReference type="EMBL" id="NYE08702.1"/>
    </source>
</evidence>
<protein>
    <submittedName>
        <fullName evidence="2">Prolyl-tRNA editing enzyme YbaK/EbsC (Cys-tRNA(Pro) deacylase)</fullName>
    </submittedName>
</protein>
<sequence length="166" mass="18618">MSIESVKAHFRQWNKEQDVMEFDTSSATVDLAAETIGVIPARIAKTLSFRGEGEKALLIVAAGDVKIDNKKFRHTFGFKARMLTPEEVLEQTGHAIGGVCPFGLKNELDVYLDVSMKRFDTLFPACGSTNSAIELTNEEIYRYSYAKEWVDVCKGWEDSEQEKKVG</sequence>
<proteinExistence type="predicted"/>
<reference evidence="3" key="1">
    <citation type="submission" date="2020-07" db="EMBL/GenBank/DDBJ databases">
        <authorList>
            <person name="Partida-Martinez L."/>
            <person name="Huntemann M."/>
            <person name="Clum A."/>
            <person name="Wang J."/>
            <person name="Palaniappan K."/>
            <person name="Ritter S."/>
            <person name="Chen I.-M."/>
            <person name="Stamatis D."/>
            <person name="Reddy T."/>
            <person name="O'Malley R."/>
            <person name="Daum C."/>
            <person name="Shapiro N."/>
            <person name="Ivanova N."/>
            <person name="Kyrpides N."/>
            <person name="Woyke T."/>
        </authorList>
    </citation>
    <scope>NUCLEOTIDE SEQUENCE [LARGE SCALE GENOMIC DNA]</scope>
    <source>
        <strain evidence="3">AT2.8</strain>
    </source>
</reference>
<evidence type="ECO:0000259" key="1">
    <source>
        <dbReference type="Pfam" id="PF04073"/>
    </source>
</evidence>
<dbReference type="PANTHER" id="PTHR30411:SF1">
    <property type="entry name" value="CYTOPLASMIC PROTEIN"/>
    <property type="match status" value="1"/>
</dbReference>
<reference evidence="3" key="2">
    <citation type="submission" date="2020-08" db="EMBL/GenBank/DDBJ databases">
        <title>The Agave Microbiome: Exploring the role of microbial communities in plant adaptations to desert environments.</title>
        <authorList>
            <person name="Partida-Martinez L.P."/>
        </authorList>
    </citation>
    <scope>NUCLEOTIDE SEQUENCE [LARGE SCALE GENOMIC DNA]</scope>
    <source>
        <strain evidence="3">AT2.8</strain>
    </source>
</reference>